<dbReference type="STRING" id="101091.A0A1C7MV17"/>
<name>A0A1C7MV17_9FUNG</name>
<dbReference type="Pfam" id="PF17921">
    <property type="entry name" value="Integrase_H2C2"/>
    <property type="match status" value="1"/>
</dbReference>
<dbReference type="Proteomes" id="UP000093000">
    <property type="component" value="Unassembled WGS sequence"/>
</dbReference>
<comment type="caution">
    <text evidence="2">The sequence shown here is derived from an EMBL/GenBank/DDBJ whole genome shotgun (WGS) entry which is preliminary data.</text>
</comment>
<organism evidence="2 3">
    <name type="scientific">Choanephora cucurbitarum</name>
    <dbReference type="NCBI Taxonomy" id="101091"/>
    <lineage>
        <taxon>Eukaryota</taxon>
        <taxon>Fungi</taxon>
        <taxon>Fungi incertae sedis</taxon>
        <taxon>Mucoromycota</taxon>
        <taxon>Mucoromycotina</taxon>
        <taxon>Mucoromycetes</taxon>
        <taxon>Mucorales</taxon>
        <taxon>Mucorineae</taxon>
        <taxon>Choanephoraceae</taxon>
        <taxon>Choanephoroideae</taxon>
        <taxon>Choanephora</taxon>
    </lineage>
</organism>
<dbReference type="InterPro" id="IPR041588">
    <property type="entry name" value="Integrase_H2C2"/>
</dbReference>
<dbReference type="FunFam" id="1.10.340.70:FF:000001">
    <property type="entry name" value="Retrovirus-related Pol polyprotein from transposon gypsy-like Protein"/>
    <property type="match status" value="1"/>
</dbReference>
<feature type="domain" description="Integrase zinc-binding" evidence="1">
    <location>
        <begin position="30"/>
        <end position="88"/>
    </location>
</feature>
<sequence>MLLQESVKAQYKWVQNMICYQEGDVLVPVVPKTLVKAVLTKAHEDITGGNIGEEKTLKKVKQMGWWTTRKEDVTNWVRHCQACQVYKVRNISQVALMKAILPTFFSEIWAADIQ</sequence>
<dbReference type="OrthoDB" id="4499277at2759"/>
<dbReference type="Gene3D" id="1.10.340.70">
    <property type="match status" value="1"/>
</dbReference>
<protein>
    <recommendedName>
        <fullName evidence="1">Integrase zinc-binding domain-containing protein</fullName>
    </recommendedName>
</protein>
<dbReference type="EMBL" id="LUGH01001815">
    <property type="protein sequence ID" value="OBZ80711.1"/>
    <property type="molecule type" value="Genomic_DNA"/>
</dbReference>
<keyword evidence="3" id="KW-1185">Reference proteome</keyword>
<dbReference type="AlphaFoldDB" id="A0A1C7MV17"/>
<dbReference type="InParanoid" id="A0A1C7MV17"/>
<gene>
    <name evidence="2" type="ORF">A0J61_11240</name>
</gene>
<evidence type="ECO:0000313" key="3">
    <source>
        <dbReference type="Proteomes" id="UP000093000"/>
    </source>
</evidence>
<evidence type="ECO:0000313" key="2">
    <source>
        <dbReference type="EMBL" id="OBZ80711.1"/>
    </source>
</evidence>
<proteinExistence type="predicted"/>
<accession>A0A1C7MV17</accession>
<reference evidence="2 3" key="1">
    <citation type="submission" date="2016-03" db="EMBL/GenBank/DDBJ databases">
        <title>Choanephora cucurbitarum.</title>
        <authorList>
            <person name="Min B."/>
            <person name="Park H."/>
            <person name="Park J.-H."/>
            <person name="Shin H.-D."/>
            <person name="Choi I.-G."/>
        </authorList>
    </citation>
    <scope>NUCLEOTIDE SEQUENCE [LARGE SCALE GENOMIC DNA]</scope>
    <source>
        <strain evidence="2 3">KUS-F28377</strain>
    </source>
</reference>
<dbReference type="PANTHER" id="PTHR47266">
    <property type="entry name" value="ENDONUCLEASE-RELATED"/>
    <property type="match status" value="1"/>
</dbReference>
<evidence type="ECO:0000259" key="1">
    <source>
        <dbReference type="Pfam" id="PF17921"/>
    </source>
</evidence>
<dbReference type="InterPro" id="IPR052160">
    <property type="entry name" value="Gypsy_RT_Integrase-like"/>
</dbReference>